<organism evidence="1 2">
    <name type="scientific">Methylomirabilis oxygeniifera</name>
    <dbReference type="NCBI Taxonomy" id="671143"/>
    <lineage>
        <taxon>Bacteria</taxon>
        <taxon>Candidatus Methylomirabilota</taxon>
        <taxon>Candidatus Methylomirabilia</taxon>
        <taxon>Candidatus Methylomirabilales</taxon>
        <taxon>Candidatus Methylomirabilaceae</taxon>
        <taxon>Candidatus Methylomirabilis</taxon>
    </lineage>
</organism>
<dbReference type="KEGG" id="mox:DAMO_1925"/>
<dbReference type="HOGENOM" id="CLU_2804456_0_0_0"/>
<dbReference type="Proteomes" id="UP000006898">
    <property type="component" value="Chromosome"/>
</dbReference>
<proteinExistence type="predicted"/>
<evidence type="ECO:0000313" key="2">
    <source>
        <dbReference type="Proteomes" id="UP000006898"/>
    </source>
</evidence>
<accession>D5MGU4</accession>
<dbReference type="STRING" id="671143.DAMO_1925"/>
<evidence type="ECO:0000313" key="1">
    <source>
        <dbReference type="EMBL" id="CBE68975.1"/>
    </source>
</evidence>
<name>D5MGU4_METO1</name>
<reference evidence="1 2" key="1">
    <citation type="journal article" date="2010" name="Nature">
        <title>Nitrite-driven anaerobic methane oxidation by oxygenic bacteria.</title>
        <authorList>
            <person name="Ettwig K.F."/>
            <person name="Butler M.K."/>
            <person name="Le Paslier D."/>
            <person name="Pelletier E."/>
            <person name="Mangenot S."/>
            <person name="Kuypers M.M.M."/>
            <person name="Schreiber F."/>
            <person name="Dutilh B.E."/>
            <person name="Zedelius J."/>
            <person name="de Beer D."/>
            <person name="Gloerich J."/>
            <person name="Wessels H.J.C.T."/>
            <person name="van Allen T."/>
            <person name="Luesken F."/>
            <person name="Wu M."/>
            <person name="van de Pas-Schoonen K.T."/>
            <person name="Op den Camp H.J.M."/>
            <person name="Janssen-Megens E.M."/>
            <person name="Francoijs K-J."/>
            <person name="Stunnenberg H."/>
            <person name="Weissenbach J."/>
            <person name="Jetten M.S.M."/>
            <person name="Strous M."/>
        </authorList>
    </citation>
    <scope>NUCLEOTIDE SEQUENCE [LARGE SCALE GENOMIC DNA]</scope>
</reference>
<gene>
    <name evidence="1" type="ORF">DAMO_1925</name>
</gene>
<dbReference type="AlphaFoldDB" id="D5MGU4"/>
<sequence>MKSFGTNRIGLHDCDKPDHALPSNALPPQLRLPSVDFLEPLAPFRAFIHRREVRRDDVGGIVLWLAL</sequence>
<dbReference type="EMBL" id="FP565575">
    <property type="protein sequence ID" value="CBE68975.1"/>
    <property type="molecule type" value="Genomic_DNA"/>
</dbReference>
<protein>
    <submittedName>
        <fullName evidence="1">Uncharacterized protein</fullName>
    </submittedName>
</protein>